<dbReference type="Pfam" id="PF17247">
    <property type="entry name" value="DUF5316"/>
    <property type="match status" value="1"/>
</dbReference>
<name>A0ABS3N8T1_9BACI</name>
<accession>A0ABS3N8T1</accession>
<keyword evidence="3" id="KW-1185">Reference proteome</keyword>
<sequence length="94" mass="10322">MKAFLLGLLLACLIGLIGFVTNDKTIITMLSGSVGLVSFLASGLYVGVFVSSDRIRIQYQNETKEERIKRVNTAAMFFLLGLPNFILGIYTIAM</sequence>
<proteinExistence type="predicted"/>
<comment type="caution">
    <text evidence="2">The sequence shown here is derived from an EMBL/GenBank/DDBJ whole genome shotgun (WGS) entry which is preliminary data.</text>
</comment>
<keyword evidence="1" id="KW-1133">Transmembrane helix</keyword>
<reference evidence="2 3" key="1">
    <citation type="submission" date="2021-03" db="EMBL/GenBank/DDBJ databases">
        <title>Whole genome sequence of Metabacillus bambusae BG109.</title>
        <authorList>
            <person name="Jeong J.W."/>
        </authorList>
    </citation>
    <scope>NUCLEOTIDE SEQUENCE [LARGE SCALE GENOMIC DNA]</scope>
    <source>
        <strain evidence="2 3">BG109</strain>
    </source>
</reference>
<gene>
    <name evidence="2" type="ORF">I7822_23925</name>
</gene>
<keyword evidence="1" id="KW-0472">Membrane</keyword>
<dbReference type="Proteomes" id="UP000663981">
    <property type="component" value="Unassembled WGS sequence"/>
</dbReference>
<protein>
    <submittedName>
        <fullName evidence="2">DUF5316 domain-containing protein</fullName>
    </submittedName>
</protein>
<dbReference type="EMBL" id="JAGDEL010000025">
    <property type="protein sequence ID" value="MBO1514684.1"/>
    <property type="molecule type" value="Genomic_DNA"/>
</dbReference>
<evidence type="ECO:0000313" key="2">
    <source>
        <dbReference type="EMBL" id="MBO1514684.1"/>
    </source>
</evidence>
<dbReference type="RefSeq" id="WP_207981582.1">
    <property type="nucleotide sequence ID" value="NZ_JAGDEL010000025.1"/>
</dbReference>
<keyword evidence="1" id="KW-0812">Transmembrane</keyword>
<feature type="transmembrane region" description="Helical" evidence="1">
    <location>
        <begin position="71"/>
        <end position="93"/>
    </location>
</feature>
<dbReference type="InterPro" id="IPR035167">
    <property type="entry name" value="DUF5316"/>
</dbReference>
<evidence type="ECO:0000256" key="1">
    <source>
        <dbReference type="SAM" id="Phobius"/>
    </source>
</evidence>
<evidence type="ECO:0000313" key="3">
    <source>
        <dbReference type="Proteomes" id="UP000663981"/>
    </source>
</evidence>
<organism evidence="2 3">
    <name type="scientific">Metabacillus bambusae</name>
    <dbReference type="NCBI Taxonomy" id="2795218"/>
    <lineage>
        <taxon>Bacteria</taxon>
        <taxon>Bacillati</taxon>
        <taxon>Bacillota</taxon>
        <taxon>Bacilli</taxon>
        <taxon>Bacillales</taxon>
        <taxon>Bacillaceae</taxon>
        <taxon>Metabacillus</taxon>
    </lineage>
</organism>
<feature type="transmembrane region" description="Helical" evidence="1">
    <location>
        <begin position="28"/>
        <end position="50"/>
    </location>
</feature>